<comment type="caution">
    <text evidence="1">The sequence shown here is derived from an EMBL/GenBank/DDBJ whole genome shotgun (WGS) entry which is preliminary data.</text>
</comment>
<accession>A0A939DQ93</accession>
<name>A0A939DQ93_9ALTE</name>
<proteinExistence type="predicted"/>
<evidence type="ECO:0000313" key="2">
    <source>
        <dbReference type="Proteomes" id="UP000664654"/>
    </source>
</evidence>
<dbReference type="EMBL" id="JAFKCV010000007">
    <property type="protein sequence ID" value="MBN7826225.1"/>
    <property type="molecule type" value="Genomic_DNA"/>
</dbReference>
<dbReference type="AlphaFoldDB" id="A0A939DQ93"/>
<dbReference type="Proteomes" id="UP000664654">
    <property type="component" value="Unassembled WGS sequence"/>
</dbReference>
<sequence length="55" mass="6174">MSVKRSKQRIEPIAAQGKANKNAYQTIMKLMDMLQPKLAVAGSKTEYQSVFRSSN</sequence>
<dbReference type="RefSeq" id="WP_206574340.1">
    <property type="nucleotide sequence ID" value="NZ_JAFKCV010000007.1"/>
</dbReference>
<protein>
    <submittedName>
        <fullName evidence="1">Uncharacterized protein</fullName>
    </submittedName>
</protein>
<evidence type="ECO:0000313" key="1">
    <source>
        <dbReference type="EMBL" id="MBN7826225.1"/>
    </source>
</evidence>
<gene>
    <name evidence="1" type="ORF">J0A66_13400</name>
</gene>
<organism evidence="1 2">
    <name type="scientific">Bowmanella dokdonensis</name>
    <dbReference type="NCBI Taxonomy" id="751969"/>
    <lineage>
        <taxon>Bacteria</taxon>
        <taxon>Pseudomonadati</taxon>
        <taxon>Pseudomonadota</taxon>
        <taxon>Gammaproteobacteria</taxon>
        <taxon>Alteromonadales</taxon>
        <taxon>Alteromonadaceae</taxon>
        <taxon>Bowmanella</taxon>
    </lineage>
</organism>
<reference evidence="1" key="1">
    <citation type="submission" date="2021-03" db="EMBL/GenBank/DDBJ databases">
        <title>novel species isolated from a fishpond in China.</title>
        <authorList>
            <person name="Lu H."/>
            <person name="Cai Z."/>
        </authorList>
    </citation>
    <scope>NUCLEOTIDE SEQUENCE</scope>
    <source>
        <strain evidence="1">JCM 30855</strain>
    </source>
</reference>
<keyword evidence="2" id="KW-1185">Reference proteome</keyword>